<accession>E7C5S2</accession>
<reference evidence="1" key="1">
    <citation type="submission" date="2010-01" db="EMBL/GenBank/DDBJ databases">
        <title>Genome fragments of uncultured bacteria from the North Pacific subtropical Gyre.</title>
        <authorList>
            <person name="Pham V.D."/>
            <person name="Delong E.F."/>
        </authorList>
    </citation>
    <scope>NUCLEOTIDE SEQUENCE</scope>
</reference>
<dbReference type="InterPro" id="IPR006311">
    <property type="entry name" value="TAT_signal"/>
</dbReference>
<dbReference type="EMBL" id="GU567997">
    <property type="protein sequence ID" value="ADI22796.1"/>
    <property type="molecule type" value="Genomic_DNA"/>
</dbReference>
<dbReference type="PANTHER" id="PTHR43737:SF1">
    <property type="entry name" value="DUF1501 DOMAIN-CONTAINING PROTEIN"/>
    <property type="match status" value="1"/>
</dbReference>
<sequence>MKYPFSTRRDFLQKASLGFGSLALAGLYGAPMIPHYRPPAKNVIFLFMEGGVSQVDSFDYKPMLAKHHGEDPRKAIGKIEATQFESVGKVMKSPWAFEQRGKCGAWISELFPQVAELADELAIIRSMTANFPEHTSACYYMHSGLGLQGRPSMGAWATYGLGSENKNLPGYVVLNGGQIPSGGLDNFSNGFLPATYRGNLLNVIGTPLANVKPNEKSDRAQEIKRHLVQQLNRSTAGGIDALESAIANHELAARMQLAIPEVMSLDGETEATKKLYGFDAKYKHTKTYARECLIARRLIERGVRFVELTIPMVNGYQRWDAHNDLVTNHSTNARAVDQPIAGLIRDLKSRGLLDETLVIWSGEFGRTPFAQGGKGRDHNEYGFSLWMAGGGIKPGVTYGATDDWGYKAVDKPLQIHDLHATMLHLLGIDHEELTYRFSGRDIRLTDVHGKIIEDILL</sequence>
<dbReference type="AlphaFoldDB" id="E7C5S2"/>
<name>E7C5S2_9GAMM</name>
<dbReference type="Gene3D" id="3.40.720.10">
    <property type="entry name" value="Alkaline Phosphatase, subunit A"/>
    <property type="match status" value="1"/>
</dbReference>
<dbReference type="PROSITE" id="PS51318">
    <property type="entry name" value="TAT"/>
    <property type="match status" value="1"/>
</dbReference>
<proteinExistence type="predicted"/>
<dbReference type="Pfam" id="PF07394">
    <property type="entry name" value="DUF1501"/>
    <property type="match status" value="1"/>
</dbReference>
<dbReference type="InterPro" id="IPR010869">
    <property type="entry name" value="DUF1501"/>
</dbReference>
<protein>
    <submittedName>
        <fullName evidence="1">Uncharacterized protein</fullName>
    </submittedName>
</protein>
<evidence type="ECO:0000313" key="1">
    <source>
        <dbReference type="EMBL" id="ADI22796.1"/>
    </source>
</evidence>
<dbReference type="PANTHER" id="PTHR43737">
    <property type="entry name" value="BLL7424 PROTEIN"/>
    <property type="match status" value="1"/>
</dbReference>
<organism evidence="1">
    <name type="scientific">uncultured Oceanospirillales bacterium HF0500_29K23</name>
    <dbReference type="NCBI Taxonomy" id="723622"/>
    <lineage>
        <taxon>Bacteria</taxon>
        <taxon>Pseudomonadati</taxon>
        <taxon>Pseudomonadota</taxon>
        <taxon>Gammaproteobacteria</taxon>
        <taxon>Oceanospirillales</taxon>
        <taxon>environmental samples</taxon>
    </lineage>
</organism>
<dbReference type="InterPro" id="IPR017850">
    <property type="entry name" value="Alkaline_phosphatase_core_sf"/>
</dbReference>
<dbReference type="SUPFAM" id="SSF53649">
    <property type="entry name" value="Alkaline phosphatase-like"/>
    <property type="match status" value="1"/>
</dbReference>